<evidence type="ECO:0000313" key="2">
    <source>
        <dbReference type="Proteomes" id="UP000005365"/>
    </source>
</evidence>
<reference evidence="1" key="1">
    <citation type="submission" date="2009-07" db="EMBL/GenBank/DDBJ databases">
        <authorList>
            <person name="Weinstock G."/>
            <person name="Sodergren E."/>
            <person name="Clifton S."/>
            <person name="Fulton L."/>
            <person name="Fulton B."/>
            <person name="Courtney L."/>
            <person name="Fronick C."/>
            <person name="Harrison M."/>
            <person name="Strong C."/>
            <person name="Farmer C."/>
            <person name="Delahaunty K."/>
            <person name="Markovic C."/>
            <person name="Hall O."/>
            <person name="Minx P."/>
            <person name="Tomlinson C."/>
            <person name="Mitreva M."/>
            <person name="Nelson J."/>
            <person name="Hou S."/>
            <person name="Wollam A."/>
            <person name="Pepin K.H."/>
            <person name="Johnson M."/>
            <person name="Bhonagiri V."/>
            <person name="Nash W.E."/>
            <person name="Warren W."/>
            <person name="Chinwalla A."/>
            <person name="Mardis E.R."/>
            <person name="Wilson R.K."/>
        </authorList>
    </citation>
    <scope>NUCLEOTIDE SEQUENCE [LARGE SCALE GENOMIC DNA]</scope>
    <source>
        <strain evidence="1">ATCC 29256</strain>
    </source>
</reference>
<gene>
    <name evidence="1" type="ORF">NEISICOT_03459</name>
</gene>
<accession>C6MA77</accession>
<proteinExistence type="predicted"/>
<evidence type="ECO:0000313" key="1">
    <source>
        <dbReference type="EMBL" id="EET42821.1"/>
    </source>
</evidence>
<dbReference type="Proteomes" id="UP000005365">
    <property type="component" value="Unassembled WGS sequence"/>
</dbReference>
<name>C6MA77_NEISI</name>
<keyword evidence="2" id="KW-1185">Reference proteome</keyword>
<sequence>MGPIHYNSPSCRQDLCSKKVLQVSKQILVPGMFSDDLSFIHRLTHPP</sequence>
<organism evidence="1 2">
    <name type="scientific">Neisseria sicca ATCC 29256</name>
    <dbReference type="NCBI Taxonomy" id="547045"/>
    <lineage>
        <taxon>Bacteria</taxon>
        <taxon>Pseudomonadati</taxon>
        <taxon>Pseudomonadota</taxon>
        <taxon>Betaproteobacteria</taxon>
        <taxon>Neisseriales</taxon>
        <taxon>Neisseriaceae</taxon>
        <taxon>Neisseria</taxon>
    </lineage>
</organism>
<dbReference type="EMBL" id="ACKO02000035">
    <property type="protein sequence ID" value="EET42821.1"/>
    <property type="molecule type" value="Genomic_DNA"/>
</dbReference>
<comment type="caution">
    <text evidence="1">The sequence shown here is derived from an EMBL/GenBank/DDBJ whole genome shotgun (WGS) entry which is preliminary data.</text>
</comment>
<dbReference type="AlphaFoldDB" id="C6MA77"/>
<protein>
    <submittedName>
        <fullName evidence="1">Uncharacterized protein</fullName>
    </submittedName>
</protein>